<name>A0A0N5CRB9_THECL</name>
<evidence type="ECO:0000313" key="2">
    <source>
        <dbReference type="Proteomes" id="UP000276776"/>
    </source>
</evidence>
<organism evidence="3">
    <name type="scientific">Thelazia callipaeda</name>
    <name type="common">Oriental eyeworm</name>
    <name type="synonym">Parasitic nematode</name>
    <dbReference type="NCBI Taxonomy" id="103827"/>
    <lineage>
        <taxon>Eukaryota</taxon>
        <taxon>Metazoa</taxon>
        <taxon>Ecdysozoa</taxon>
        <taxon>Nematoda</taxon>
        <taxon>Chromadorea</taxon>
        <taxon>Rhabditida</taxon>
        <taxon>Spirurina</taxon>
        <taxon>Spiruromorpha</taxon>
        <taxon>Thelazioidea</taxon>
        <taxon>Thelaziidae</taxon>
        <taxon>Thelazia</taxon>
    </lineage>
</organism>
<evidence type="ECO:0000313" key="3">
    <source>
        <dbReference type="WBParaSite" id="TCLT_0000276901-mRNA-1"/>
    </source>
</evidence>
<proteinExistence type="predicted"/>
<reference evidence="1 2" key="2">
    <citation type="submission" date="2018-11" db="EMBL/GenBank/DDBJ databases">
        <authorList>
            <consortium name="Pathogen Informatics"/>
        </authorList>
    </citation>
    <scope>NUCLEOTIDE SEQUENCE [LARGE SCALE GENOMIC DNA]</scope>
</reference>
<accession>A0A0N5CRB9</accession>
<reference evidence="3" key="1">
    <citation type="submission" date="2017-02" db="UniProtKB">
        <authorList>
            <consortium name="WormBaseParasite"/>
        </authorList>
    </citation>
    <scope>IDENTIFICATION</scope>
</reference>
<dbReference type="EMBL" id="UYYF01000687">
    <property type="protein sequence ID" value="VDM98900.1"/>
    <property type="molecule type" value="Genomic_DNA"/>
</dbReference>
<dbReference type="AlphaFoldDB" id="A0A0N5CRB9"/>
<keyword evidence="2" id="KW-1185">Reference proteome</keyword>
<dbReference type="Proteomes" id="UP000276776">
    <property type="component" value="Unassembled WGS sequence"/>
</dbReference>
<sequence length="95" mass="10363">MDMYGRKRRAWAERSVLSGLGLADLPLASPSIFRHLIFLVATPIARTTAAPIQEGDYLSTCTSRCLSVSAQLQPRHLNRYVSVVSFPGSVVNVSS</sequence>
<protein>
    <submittedName>
        <fullName evidence="1 3">Uncharacterized protein</fullName>
    </submittedName>
</protein>
<dbReference type="WBParaSite" id="TCLT_0000276901-mRNA-1">
    <property type="protein sequence ID" value="TCLT_0000276901-mRNA-1"/>
    <property type="gene ID" value="TCLT_0000276901"/>
</dbReference>
<gene>
    <name evidence="1" type="ORF">TCLT_LOCUS2770</name>
</gene>
<evidence type="ECO:0000313" key="1">
    <source>
        <dbReference type="EMBL" id="VDM98900.1"/>
    </source>
</evidence>